<name>A0A1J9P4X6_9EURO</name>
<gene>
    <name evidence="2" type="ORF">AJ78_07787</name>
</gene>
<feature type="compositionally biased region" description="Basic and acidic residues" evidence="1">
    <location>
        <begin position="125"/>
        <end position="139"/>
    </location>
</feature>
<dbReference type="EMBL" id="LGRN01000545">
    <property type="protein sequence ID" value="OJD11440.1"/>
    <property type="molecule type" value="Genomic_DNA"/>
</dbReference>
<feature type="compositionally biased region" description="Pro residues" evidence="1">
    <location>
        <begin position="23"/>
        <end position="45"/>
    </location>
</feature>
<organism evidence="2 3">
    <name type="scientific">Emergomyces pasteurianus Ep9510</name>
    <dbReference type="NCBI Taxonomy" id="1447872"/>
    <lineage>
        <taxon>Eukaryota</taxon>
        <taxon>Fungi</taxon>
        <taxon>Dikarya</taxon>
        <taxon>Ascomycota</taxon>
        <taxon>Pezizomycotina</taxon>
        <taxon>Eurotiomycetes</taxon>
        <taxon>Eurotiomycetidae</taxon>
        <taxon>Onygenales</taxon>
        <taxon>Ajellomycetaceae</taxon>
        <taxon>Emergomyces</taxon>
    </lineage>
</organism>
<evidence type="ECO:0000313" key="3">
    <source>
        <dbReference type="Proteomes" id="UP000182235"/>
    </source>
</evidence>
<dbReference type="Proteomes" id="UP000182235">
    <property type="component" value="Unassembled WGS sequence"/>
</dbReference>
<feature type="compositionally biased region" description="Basic residues" evidence="1">
    <location>
        <begin position="331"/>
        <end position="342"/>
    </location>
</feature>
<evidence type="ECO:0000313" key="2">
    <source>
        <dbReference type="EMBL" id="OJD11440.1"/>
    </source>
</evidence>
<comment type="caution">
    <text evidence="2">The sequence shown here is derived from an EMBL/GenBank/DDBJ whole genome shotgun (WGS) entry which is preliminary data.</text>
</comment>
<proteinExistence type="predicted"/>
<sequence>MCGDWNIYTPSNPPPRASKTPQSPNPASLPPSRPMPAIHQPPYPVPSASQSLHTVPAPSIRPQTLSHPLPARPPPSSRPSQVPPPPPFKDRHEVQARAEDTRPNDFDEFFAGLDSLRVPPPSDAAAERSSRYLQDERHGSHGFPDGDEDRGQEKDDESLPAPSLAVECGLVGSTDTNALPGDGSSTPVLDSTPHPGFLEPGSDKDTSHRQERPRSSSDDPLPFNPPITVDSDDSATDRSAVGSTFTSPAKQDTSSRATSISHSPKADGGSNEAGTGIAGVRSTQLKRQRRPRAGTGAMHPTVAVEVPVIADRLEEAISGLMRYENGLSSRLRTRQQKTRARSRRETPDT</sequence>
<dbReference type="AlphaFoldDB" id="A0A1J9P4X6"/>
<feature type="region of interest" description="Disordered" evidence="1">
    <location>
        <begin position="326"/>
        <end position="349"/>
    </location>
</feature>
<evidence type="ECO:0000256" key="1">
    <source>
        <dbReference type="SAM" id="MobiDB-lite"/>
    </source>
</evidence>
<dbReference type="STRING" id="1447872.A0A1J9P4X6"/>
<feature type="region of interest" description="Disordered" evidence="1">
    <location>
        <begin position="1"/>
        <end position="300"/>
    </location>
</feature>
<feature type="compositionally biased region" description="Basic and acidic residues" evidence="1">
    <location>
        <begin position="88"/>
        <end position="105"/>
    </location>
</feature>
<feature type="compositionally biased region" description="Polar residues" evidence="1">
    <location>
        <begin position="173"/>
        <end position="189"/>
    </location>
</feature>
<feature type="compositionally biased region" description="Acidic residues" evidence="1">
    <location>
        <begin position="145"/>
        <end position="158"/>
    </location>
</feature>
<accession>A0A1J9P4X6</accession>
<protein>
    <submittedName>
        <fullName evidence="2">Uncharacterized protein</fullName>
    </submittedName>
</protein>
<feature type="compositionally biased region" description="Polar residues" evidence="1">
    <location>
        <begin position="241"/>
        <end position="262"/>
    </location>
</feature>
<keyword evidence="3" id="KW-1185">Reference proteome</keyword>
<feature type="compositionally biased region" description="Pro residues" evidence="1">
    <location>
        <begin position="70"/>
        <end position="87"/>
    </location>
</feature>
<reference evidence="2 3" key="1">
    <citation type="submission" date="2015-07" db="EMBL/GenBank/DDBJ databases">
        <title>Emmonsia species relationships and genome sequence.</title>
        <authorList>
            <consortium name="The Broad Institute Genomics Platform"/>
            <person name="Cuomo C.A."/>
            <person name="Munoz J.F."/>
            <person name="Imamovic A."/>
            <person name="Priest M.E."/>
            <person name="Young S."/>
            <person name="Clay O.K."/>
            <person name="McEwen J.G."/>
        </authorList>
    </citation>
    <scope>NUCLEOTIDE SEQUENCE [LARGE SCALE GENOMIC DNA]</scope>
    <source>
        <strain evidence="2 3">UAMH 9510</strain>
    </source>
</reference>
<feature type="compositionally biased region" description="Basic and acidic residues" evidence="1">
    <location>
        <begin position="201"/>
        <end position="217"/>
    </location>
</feature>
<dbReference type="VEuPathDB" id="FungiDB:AJ78_07787"/>
<dbReference type="OrthoDB" id="4188791at2759"/>